<keyword evidence="2" id="KW-0418">Kinase</keyword>
<reference evidence="2" key="1">
    <citation type="submission" date="2025-08" db="UniProtKB">
        <authorList>
            <consortium name="RefSeq"/>
        </authorList>
    </citation>
    <scope>IDENTIFICATION</scope>
</reference>
<dbReference type="Proteomes" id="UP000694850">
    <property type="component" value="Unplaced"/>
</dbReference>
<dbReference type="RefSeq" id="XP_042639337.1">
    <property type="nucleotide sequence ID" value="XM_042783403.1"/>
</dbReference>
<accession>A0AC54ZE96</accession>
<evidence type="ECO:0000313" key="1">
    <source>
        <dbReference type="Proteomes" id="UP000694850"/>
    </source>
</evidence>
<proteinExistence type="predicted"/>
<keyword evidence="2" id="KW-0808">Transferase</keyword>
<keyword evidence="1" id="KW-1185">Reference proteome</keyword>
<sequence length="1745" mass="192851">MATDSGEPASTEDSEKPDGVSLENIIPQVAAALTVQARLKEKSSTFSASGETVERKRFFRKSVEMMEDDKVAESSPKDERIKSSTNIQRVDKLPTNVLRGGQEVKYKQCSKILSESSKDCFKEKNEKEMEEEAEMKAVATSPSGRFLKFDIELGRGAFKTVYKGLDTETWVEVAWCELQDRKLTKAEQQRFKEEAEMLKGLQHPNIVRFYDSWESILKGKKCIVLVTELMTSGTLKTYLKRFKVMKPKVLRSWCRQILKGLHFLHTRTPPIIHRDLKCDNIFITGPTGSVKIGDLGLATLMRTSFAKSVIGTPEFMAPEMYEEHYDESVDVYAFGMCMLEMATSEYPYSECQNAAQIYRKVTSGIKPASFNKVTDPEVKEIIEGCIRQNKSERLSIRDLLNHAFFAEDTGLRVELAEEDDCSNSSLALRLWVEDPKKLKGKHKVSQSLECKSLVTSILVKSGFFHESDSKAVAKSIRDRVTLIKKIREKKPAGCSEERRDSQCKSVGNVLPQHQNTTVPSASAQQIGTECEETEVDQHVRQQLLKRTPQQHCSSVAGDSLSEAGAGSVIHSDTSSQLNIAYSSDQTMGSQMVSNILQAEINVLGKMYLSPQLGGNYQQISGLQKQPKLNQPQILPLAQSQTTVLPVHVLGPPVVSQPQVSPVTVQKFSQIKPLSQPVGTEQQSTLLKPDLIRSLNHDVAALKENINSPDNPTGNGKQERSKQRRASCPRPEKGTKFQLIVLQVSTSGDNMVECQLETHNNKMVTFKFDVDGDAPEDIADYMVEDNFVLEVEKEKFVEELRAIVDQAQEILHVHCAAERAIGVDSITVESNSNQTGSTEQVQINSAATQTSNESAPQSSPVGRWRFCINQTIRNREAQSPPLQHSLSTVPGLHTLSSPRSTSNKEISQDTLSTVENNPCQSALFTFKSEHKDLVDGKISEYASVETEKPAILYQVEDDRHIMTQVTSSSNYTTTSVHAVPVECEGFTSQACVLLPVYPYHQAASQVDVLTAHPGEPTKIADNSLTTPTFIFDQKPQLVPMQQPTLDAEFFSQEGETTVNTEESTAKIVIPTQTLGLEPTTLLPTTVLESDGERPPKMEFADNRIKTLDEKLRNLLYQEHSISSIYPESQKDTQSIDSPFSSSAEDTLSFSVAEVIAISHCGIQDSSAQSPNFHETGSKILSSMAVSQPANISVFKKDLNVITSVPSELYLHEMSPDASIPGDPEVCPGAVSSGGAIHLHTGGGYFGLRFTCPSLKSPISKKSWTRKLKSWAYRLRQSTSFFKRSKVHQVETEDMSSAVAPDPIPLTQESIADTRALSRCKAMSGSFQRGRFQVITVPQQQSVKVTSFGIEHIPAFNQMTNHSNEETLVFTETAKSQLIEIEPAVHNPQISFSPQKLQAVYETVKEDKGIPKQGDNFLSFSTACETDVSSMNPEKELEETSTTGSSMQSRSELLIREREKLTFGKQPSSDSEFSASLAGNEKTVAKAGPESDQCHEEAYVQTQSSLFYSPSSPMSSDDESEIEDEDLKVELQRLREKATPFLPAMYETSGFSYPIQYLVLSVLLIFDSLLDTLCLDNNAVSCQQSPASKKGMFTDDLHKLVDDWTKETVGNSLIKPSLNQLKQNQHKLETDNWNKVYENTPSTMGYTSTWISSLSQIRGAVPTSLPQGLSLSSFPGSLSSYGMPHVCQYNAVGGTGYPVQWVGISGTTQQSVVIPTQSVGPFQPGMNLQAFTSSPGHNPATMPPGPK</sequence>
<name>A0AC54ZE96_ORYAF</name>
<gene>
    <name evidence="2" type="primary">WNK3</name>
</gene>
<protein>
    <submittedName>
        <fullName evidence="2">Serine/threonine-protein kinase WNK3</fullName>
    </submittedName>
</protein>
<organism evidence="1 2">
    <name type="scientific">Orycteropus afer afer</name>
    <dbReference type="NCBI Taxonomy" id="1230840"/>
    <lineage>
        <taxon>Eukaryota</taxon>
        <taxon>Metazoa</taxon>
        <taxon>Chordata</taxon>
        <taxon>Craniata</taxon>
        <taxon>Vertebrata</taxon>
        <taxon>Euteleostomi</taxon>
        <taxon>Mammalia</taxon>
        <taxon>Eutheria</taxon>
        <taxon>Afrotheria</taxon>
        <taxon>Tubulidentata</taxon>
        <taxon>Orycteropodidae</taxon>
        <taxon>Orycteropus</taxon>
    </lineage>
</organism>
<evidence type="ECO:0000313" key="2">
    <source>
        <dbReference type="RefSeq" id="XP_042639337.1"/>
    </source>
</evidence>